<proteinExistence type="predicted"/>
<dbReference type="AlphaFoldDB" id="A0A4C1WRV9"/>
<gene>
    <name evidence="1" type="ORF">EVAR_79794_1</name>
</gene>
<reference evidence="1 2" key="1">
    <citation type="journal article" date="2019" name="Commun. Biol.">
        <title>The bagworm genome reveals a unique fibroin gene that provides high tensile strength.</title>
        <authorList>
            <person name="Kono N."/>
            <person name="Nakamura H."/>
            <person name="Ohtoshi R."/>
            <person name="Tomita M."/>
            <person name="Numata K."/>
            <person name="Arakawa K."/>
        </authorList>
    </citation>
    <scope>NUCLEOTIDE SEQUENCE [LARGE SCALE GENOMIC DNA]</scope>
</reference>
<organism evidence="1 2">
    <name type="scientific">Eumeta variegata</name>
    <name type="common">Bagworm moth</name>
    <name type="synonym">Eumeta japonica</name>
    <dbReference type="NCBI Taxonomy" id="151549"/>
    <lineage>
        <taxon>Eukaryota</taxon>
        <taxon>Metazoa</taxon>
        <taxon>Ecdysozoa</taxon>
        <taxon>Arthropoda</taxon>
        <taxon>Hexapoda</taxon>
        <taxon>Insecta</taxon>
        <taxon>Pterygota</taxon>
        <taxon>Neoptera</taxon>
        <taxon>Endopterygota</taxon>
        <taxon>Lepidoptera</taxon>
        <taxon>Glossata</taxon>
        <taxon>Ditrysia</taxon>
        <taxon>Tineoidea</taxon>
        <taxon>Psychidae</taxon>
        <taxon>Oiketicinae</taxon>
        <taxon>Eumeta</taxon>
    </lineage>
</organism>
<name>A0A4C1WRV9_EUMVA</name>
<dbReference type="EMBL" id="BGZK01000629">
    <property type="protein sequence ID" value="GBP53580.1"/>
    <property type="molecule type" value="Genomic_DNA"/>
</dbReference>
<evidence type="ECO:0000313" key="2">
    <source>
        <dbReference type="Proteomes" id="UP000299102"/>
    </source>
</evidence>
<sequence length="124" mass="13661">MIQCADIALPNSSFFSPHVPILCHCDAFVTKFTTAVSNVILYASFVSVHLNQRRSLAIQDALKVVTPFVLAECMQVGACKLQLLSKDVATSSTVRINSISVARSEGLNIRPERKFFPTPYTNSR</sequence>
<comment type="caution">
    <text evidence="1">The sequence shown here is derived from an EMBL/GenBank/DDBJ whole genome shotgun (WGS) entry which is preliminary data.</text>
</comment>
<accession>A0A4C1WRV9</accession>
<evidence type="ECO:0000313" key="1">
    <source>
        <dbReference type="EMBL" id="GBP53580.1"/>
    </source>
</evidence>
<dbReference type="Proteomes" id="UP000299102">
    <property type="component" value="Unassembled WGS sequence"/>
</dbReference>
<protein>
    <submittedName>
        <fullName evidence="1">Uncharacterized protein</fullName>
    </submittedName>
</protein>
<keyword evidence="2" id="KW-1185">Reference proteome</keyword>